<feature type="transmembrane region" description="Helical" evidence="10">
    <location>
        <begin position="278"/>
        <end position="298"/>
    </location>
</feature>
<comment type="catalytic activity">
    <reaction evidence="8">
        <text>fluoride(in) = fluoride(out)</text>
        <dbReference type="Rhea" id="RHEA:76159"/>
        <dbReference type="ChEBI" id="CHEBI:17051"/>
    </reaction>
    <physiologicalReaction direction="left-to-right" evidence="8">
        <dbReference type="Rhea" id="RHEA:76160"/>
    </physiologicalReaction>
</comment>
<dbReference type="GO" id="GO:1903425">
    <property type="term" value="F:fluoride transmembrane transporter activity"/>
    <property type="evidence" value="ECO:0007669"/>
    <property type="project" value="TreeGrafter"/>
</dbReference>
<dbReference type="GO" id="GO:0005886">
    <property type="term" value="C:plasma membrane"/>
    <property type="evidence" value="ECO:0007669"/>
    <property type="project" value="UniProtKB-SubCell"/>
</dbReference>
<evidence type="ECO:0000256" key="9">
    <source>
        <dbReference type="SAM" id="MobiDB-lite"/>
    </source>
</evidence>
<gene>
    <name evidence="11" type="ORF">PFL1_03530</name>
</gene>
<feature type="region of interest" description="Disordered" evidence="9">
    <location>
        <begin position="1"/>
        <end position="166"/>
    </location>
</feature>
<keyword evidence="6 10" id="KW-0472">Membrane</keyword>
<evidence type="ECO:0000256" key="5">
    <source>
        <dbReference type="ARBA" id="ARBA00022989"/>
    </source>
</evidence>
<evidence type="ECO:0000256" key="8">
    <source>
        <dbReference type="ARBA" id="ARBA00035585"/>
    </source>
</evidence>
<evidence type="ECO:0000256" key="4">
    <source>
        <dbReference type="ARBA" id="ARBA00022692"/>
    </source>
</evidence>
<dbReference type="PANTHER" id="PTHR28259:SF1">
    <property type="entry name" value="FLUORIDE EXPORT PROTEIN 1-RELATED"/>
    <property type="match status" value="1"/>
</dbReference>
<accession>A0A061HDL7</accession>
<protein>
    <recommendedName>
        <fullName evidence="13">Fluoride ion transporter CrcB</fullName>
    </recommendedName>
</protein>
<keyword evidence="3" id="KW-1003">Cell membrane</keyword>
<feature type="compositionally biased region" description="Polar residues" evidence="9">
    <location>
        <begin position="15"/>
        <end position="34"/>
    </location>
</feature>
<dbReference type="OrthoDB" id="409792at2759"/>
<dbReference type="Proteomes" id="UP000053664">
    <property type="component" value="Unassembled WGS sequence"/>
</dbReference>
<evidence type="ECO:0000256" key="7">
    <source>
        <dbReference type="ARBA" id="ARBA00035120"/>
    </source>
</evidence>
<keyword evidence="4 10" id="KW-0812">Transmembrane</keyword>
<comment type="similarity">
    <text evidence="7">Belongs to the fluoride channel Fluc/FEX (TC 1.A.43) family.</text>
</comment>
<evidence type="ECO:0000313" key="11">
    <source>
        <dbReference type="EMBL" id="EPQ28726.1"/>
    </source>
</evidence>
<dbReference type="Pfam" id="PF02537">
    <property type="entry name" value="CRCB"/>
    <property type="match status" value="2"/>
</dbReference>
<evidence type="ECO:0000256" key="3">
    <source>
        <dbReference type="ARBA" id="ARBA00022475"/>
    </source>
</evidence>
<dbReference type="RefSeq" id="XP_007879241.1">
    <property type="nucleotide sequence ID" value="XM_007881050.1"/>
</dbReference>
<dbReference type="eggNOG" id="ENOG502QT5F">
    <property type="taxonomic scope" value="Eukaryota"/>
</dbReference>
<evidence type="ECO:0008006" key="13">
    <source>
        <dbReference type="Google" id="ProtNLM"/>
    </source>
</evidence>
<feature type="transmembrane region" description="Helical" evidence="10">
    <location>
        <begin position="363"/>
        <end position="381"/>
    </location>
</feature>
<evidence type="ECO:0000256" key="6">
    <source>
        <dbReference type="ARBA" id="ARBA00023136"/>
    </source>
</evidence>
<evidence type="ECO:0000256" key="2">
    <source>
        <dbReference type="ARBA" id="ARBA00004651"/>
    </source>
</evidence>
<evidence type="ECO:0000256" key="10">
    <source>
        <dbReference type="SAM" id="Phobius"/>
    </source>
</evidence>
<feature type="compositionally biased region" description="Basic and acidic residues" evidence="9">
    <location>
        <begin position="123"/>
        <end position="132"/>
    </location>
</feature>
<dbReference type="PANTHER" id="PTHR28259">
    <property type="entry name" value="FLUORIDE EXPORT PROTEIN 1-RELATED"/>
    <property type="match status" value="1"/>
</dbReference>
<sequence length="551" mass="58323">MTTISPSAAAPPSLRPSTSMSGYSHTDTFRSARQSIDARSWTDDDATSAISDATVPTPRPAPPLGHGQEDEVSSASRRRDGAPRPPNRTQDVEMSHLGGDTTLGASPVMSERDAKDPSPSPSSKEHGDEHHPPASSASADPDLSRTPPPLQEELVPAPAPPPPQREPLRFRIARHAGILSLLAFASIWGTLAREGLVALNTYDGQSIAPLIWAQSVGCLVMGWSIGNRKALEAWSPSIYLMVTTGFCGSVTTFSSWILEVFRAFGDQRHFARGGLHNVMDALTQTGATLGMSLISLYAGKRLANLLDVSLLARWHAARRGRSAALSGDTGGRSSSSGIKAHVTDDEDHHLDAKGEEANRELRLNLFFIVFGLAFWIGAALLCALKASFGSVTFSLVLAPPGTFLRWYLSRLNLASISTRRSFPLGTFGANILATLVISSSFTSQRFGRAAAAAAAAAGGGGWGREACWALYGLEHGFCGCLSTVSTLVVELDSISSSSPSSSGGGGRGRGMWKAIRYLFISWAVGLVSTILVVGAPWWSVGLDGRCIGVTL</sequence>
<feature type="compositionally biased region" description="Low complexity" evidence="9">
    <location>
        <begin position="1"/>
        <end position="12"/>
    </location>
</feature>
<evidence type="ECO:0000313" key="12">
    <source>
        <dbReference type="Proteomes" id="UP000053664"/>
    </source>
</evidence>
<dbReference type="GeneID" id="19317639"/>
<proteinExistence type="inferred from homology"/>
<name>A0A061HDL7_9BASI</name>
<feature type="transmembrane region" description="Helical" evidence="10">
    <location>
        <begin position="172"/>
        <end position="191"/>
    </location>
</feature>
<dbReference type="KEGG" id="pfp:PFL1_03530"/>
<comment type="function">
    <text evidence="1">Fluoride channel required for the rapid expulsion of cytoplasmic fluoride.</text>
</comment>
<feature type="transmembrane region" description="Helical" evidence="10">
    <location>
        <begin position="387"/>
        <end position="408"/>
    </location>
</feature>
<evidence type="ECO:0000256" key="1">
    <source>
        <dbReference type="ARBA" id="ARBA00002598"/>
    </source>
</evidence>
<dbReference type="AlphaFoldDB" id="A0A061HDL7"/>
<feature type="transmembrane region" description="Helical" evidence="10">
    <location>
        <begin position="206"/>
        <end position="226"/>
    </location>
</feature>
<dbReference type="EMBL" id="KE361633">
    <property type="protein sequence ID" value="EPQ28726.1"/>
    <property type="molecule type" value="Genomic_DNA"/>
</dbReference>
<feature type="transmembrane region" description="Helical" evidence="10">
    <location>
        <begin position="517"/>
        <end position="538"/>
    </location>
</feature>
<feature type="transmembrane region" description="Helical" evidence="10">
    <location>
        <begin position="238"/>
        <end position="258"/>
    </location>
</feature>
<reference evidence="11 12" key="1">
    <citation type="journal article" date="2013" name="Plant Cell">
        <title>The transition from a phytopathogenic smut ancestor to an anamorphic biocontrol agent deciphered by comparative whole-genome analysis.</title>
        <authorList>
            <person name="Lefebvre F."/>
            <person name="Joly D.L."/>
            <person name="Labbe C."/>
            <person name="Teichmann B."/>
            <person name="Linning R."/>
            <person name="Belzile F."/>
            <person name="Bakkeren G."/>
            <person name="Belanger R.R."/>
        </authorList>
    </citation>
    <scope>NUCLEOTIDE SEQUENCE [LARGE SCALE GENOMIC DNA]</scope>
    <source>
        <strain evidence="11 12">PF-1</strain>
    </source>
</reference>
<dbReference type="HOGENOM" id="CLU_030507_3_1_1"/>
<dbReference type="InterPro" id="IPR003691">
    <property type="entry name" value="FluC"/>
</dbReference>
<organism evidence="11 12">
    <name type="scientific">Pseudozyma flocculosa PF-1</name>
    <dbReference type="NCBI Taxonomy" id="1277687"/>
    <lineage>
        <taxon>Eukaryota</taxon>
        <taxon>Fungi</taxon>
        <taxon>Dikarya</taxon>
        <taxon>Basidiomycota</taxon>
        <taxon>Ustilaginomycotina</taxon>
        <taxon>Ustilaginomycetes</taxon>
        <taxon>Ustilaginales</taxon>
        <taxon>Ustilaginaceae</taxon>
        <taxon>Pseudozyma</taxon>
    </lineage>
</organism>
<comment type="subcellular location">
    <subcellularLocation>
        <location evidence="2">Cell membrane</location>
        <topology evidence="2">Multi-pass membrane protein</topology>
    </subcellularLocation>
</comment>
<keyword evidence="5 10" id="KW-1133">Transmembrane helix</keyword>